<name>F4BKD3_9GAMM</name>
<dbReference type="EMBL" id="CP002558">
    <property type="protein sequence ID" value="AEB28627.1"/>
    <property type="molecule type" value="Genomic_DNA"/>
</dbReference>
<proteinExistence type="predicted"/>
<dbReference type="InterPro" id="IPR021699">
    <property type="entry name" value="DUF3281"/>
</dbReference>
<dbReference type="AlphaFoldDB" id="F4BKD3"/>
<dbReference type="PATRIC" id="fig|676032.3.peg.773"/>
<evidence type="ECO:0000313" key="2">
    <source>
        <dbReference type="Proteomes" id="UP000008303"/>
    </source>
</evidence>
<gene>
    <name evidence="1" type="ordered locus">FN3523_0770</name>
</gene>
<protein>
    <submittedName>
        <fullName evidence="1">Uncharacterized protein</fullName>
    </submittedName>
</protein>
<dbReference type="RefSeq" id="WP_014548078.1">
    <property type="nucleotide sequence ID" value="NC_017449.1"/>
</dbReference>
<organism evidence="1 2">
    <name type="scientific">Francisella hispaniensis</name>
    <dbReference type="NCBI Taxonomy" id="622488"/>
    <lineage>
        <taxon>Bacteria</taxon>
        <taxon>Pseudomonadati</taxon>
        <taxon>Pseudomonadota</taxon>
        <taxon>Gammaproteobacteria</taxon>
        <taxon>Thiotrichales</taxon>
        <taxon>Francisellaceae</taxon>
        <taxon>Francisella</taxon>
    </lineage>
</organism>
<dbReference type="Pfam" id="PF11685">
    <property type="entry name" value="DUF3281"/>
    <property type="match status" value="1"/>
</dbReference>
<sequence length="60" mass="6656">MMIPKRKLLIAIVVIAIVAVLASYSTDTASDISIVEKCNNTKDLCKFKFADNEYFGIEIS</sequence>
<accession>F4BKD3</accession>
<dbReference type="KEGG" id="fcn:FN3523_0770"/>
<reference evidence="2" key="1">
    <citation type="journal article" date="2011" name="Appl. Environ. Microbiol.">
        <title>Common ancestry and novel genetic traits of Francisella novicida-like isolates from North America and Australia as revealed by comparative genomic analyses.</title>
        <authorList>
            <person name="Siddaramappa S."/>
            <person name="Challacombe J.F."/>
            <person name="Petersen J.M."/>
            <person name="Pillai S."/>
            <person name="Hogg G."/>
            <person name="Kuske C.R."/>
        </authorList>
    </citation>
    <scope>NUCLEOTIDE SEQUENCE [LARGE SCALE GENOMIC DNA]</scope>
    <source>
        <strain evidence="2">3523</strain>
    </source>
</reference>
<dbReference type="Proteomes" id="UP000008303">
    <property type="component" value="Chromosome"/>
</dbReference>
<evidence type="ECO:0000313" key="1">
    <source>
        <dbReference type="EMBL" id="AEB28627.1"/>
    </source>
</evidence>
<dbReference type="HOGENOM" id="CLU_2934774_0_0_6"/>